<evidence type="ECO:0000256" key="1">
    <source>
        <dbReference type="ARBA" id="ARBA00007476"/>
    </source>
</evidence>
<dbReference type="CDD" id="cd05399">
    <property type="entry name" value="NT_Rel-Spo_like"/>
    <property type="match status" value="1"/>
</dbReference>
<dbReference type="Pfam" id="PF04607">
    <property type="entry name" value="RelA_SpoT"/>
    <property type="match status" value="1"/>
</dbReference>
<dbReference type="InterPro" id="IPR003607">
    <property type="entry name" value="HD/PDEase_dom"/>
</dbReference>
<evidence type="ECO:0000256" key="5">
    <source>
        <dbReference type="PROSITE-ProRule" id="PRU00182"/>
    </source>
</evidence>
<proteinExistence type="inferred from homology"/>
<dbReference type="PANTHER" id="PTHR21262:SF0">
    <property type="entry name" value="GTP DIPHOSPHOKINASE RSH3, CHLOROPLASTIC-RELATED"/>
    <property type="match status" value="1"/>
</dbReference>
<evidence type="ECO:0000313" key="8">
    <source>
        <dbReference type="EMBL" id="CAK9271903.1"/>
    </source>
</evidence>
<gene>
    <name evidence="8" type="ORF">CSSPJE1EN1_LOCUS17381</name>
</gene>
<dbReference type="SUPFAM" id="SSF109604">
    <property type="entry name" value="HD-domain/PDEase-like"/>
    <property type="match status" value="1"/>
</dbReference>
<dbReference type="CDD" id="cd00077">
    <property type="entry name" value="HDc"/>
    <property type="match status" value="1"/>
</dbReference>
<evidence type="ECO:0000256" key="3">
    <source>
        <dbReference type="ARBA" id="ARBA00023016"/>
    </source>
</evidence>
<feature type="region of interest" description="Disordered" evidence="6">
    <location>
        <begin position="157"/>
        <end position="186"/>
    </location>
</feature>
<evidence type="ECO:0000256" key="4">
    <source>
        <dbReference type="ARBA" id="ARBA00023134"/>
    </source>
</evidence>
<feature type="domain" description="HD" evidence="7">
    <location>
        <begin position="250"/>
        <end position="354"/>
    </location>
</feature>
<accession>A0ABP0X221</accession>
<dbReference type="InterPro" id="IPR007685">
    <property type="entry name" value="RelA_SpoT"/>
</dbReference>
<dbReference type="EC" id="2.7.6.5" evidence="2"/>
<reference evidence="8" key="1">
    <citation type="submission" date="2024-02" db="EMBL/GenBank/DDBJ databases">
        <authorList>
            <consortium name="ELIXIR-Norway"/>
            <consortium name="Elixir Norway"/>
        </authorList>
    </citation>
    <scope>NUCLEOTIDE SEQUENCE</scope>
</reference>
<dbReference type="Proteomes" id="UP001497444">
    <property type="component" value="Chromosome 4"/>
</dbReference>
<evidence type="ECO:0000256" key="2">
    <source>
        <dbReference type="ARBA" id="ARBA00013251"/>
    </source>
</evidence>
<keyword evidence="4" id="KW-0547">Nucleotide-binding</keyword>
<evidence type="ECO:0000313" key="9">
    <source>
        <dbReference type="Proteomes" id="UP001497444"/>
    </source>
</evidence>
<dbReference type="EMBL" id="OZ020099">
    <property type="protein sequence ID" value="CAK9271903.1"/>
    <property type="molecule type" value="Genomic_DNA"/>
</dbReference>
<dbReference type="Gene3D" id="1.10.3210.10">
    <property type="entry name" value="Hypothetical protein af1432"/>
    <property type="match status" value="1"/>
</dbReference>
<dbReference type="PROSITE" id="PS51831">
    <property type="entry name" value="HD"/>
    <property type="match status" value="1"/>
</dbReference>
<dbReference type="SMART" id="SM00954">
    <property type="entry name" value="RelA_SpoT"/>
    <property type="match status" value="1"/>
</dbReference>
<keyword evidence="9" id="KW-1185">Reference proteome</keyword>
<dbReference type="SUPFAM" id="SSF81301">
    <property type="entry name" value="Nucleotidyltransferase"/>
    <property type="match status" value="1"/>
</dbReference>
<dbReference type="InterPro" id="IPR006674">
    <property type="entry name" value="HD_domain"/>
</dbReference>
<dbReference type="SMART" id="SM00471">
    <property type="entry name" value="HDc"/>
    <property type="match status" value="1"/>
</dbReference>
<comment type="similarity">
    <text evidence="1">Belongs to the RelA/SpoT family.</text>
</comment>
<evidence type="ECO:0000256" key="6">
    <source>
        <dbReference type="SAM" id="MobiDB-lite"/>
    </source>
</evidence>
<keyword evidence="5" id="KW-0694">RNA-binding</keyword>
<protein>
    <recommendedName>
        <fullName evidence="2">GTP diphosphokinase</fullName>
        <ecNumber evidence="2">2.7.6.5</ecNumber>
    </recommendedName>
</protein>
<dbReference type="PROSITE" id="PS50889">
    <property type="entry name" value="S4"/>
    <property type="match status" value="1"/>
</dbReference>
<feature type="region of interest" description="Disordered" evidence="6">
    <location>
        <begin position="724"/>
        <end position="749"/>
    </location>
</feature>
<dbReference type="PANTHER" id="PTHR21262">
    <property type="entry name" value="GUANOSINE-3',5'-BIS DIPHOSPHATE 3'-PYROPHOSPHOHYDROLASE"/>
    <property type="match status" value="1"/>
</dbReference>
<sequence length="749" mass="82378">MVLYSSSPPASWPAAAQCAVSGKTSSSSVAAAVVSTVGDVDLLLRTPQQTQASSSVPVKGGLTSLFANAGAKHAQNFSASLSDGYEVGMVRSHSQPELSHSMLLPWEGSESFSGGGGGGAGINIPISSSLRSRERSPVSVLQGPVSRSFSVGSPIHSLNARDSASSNGLPPLDPHSDRASRRRSSLTLDTRWPLSRSVGFEVGSEGVFHKSLLEAVQAQHKVFLEPCVIKAFRLAEDAHKGQFRRNGDPYLIHCVETAVILAATGAGSEVVAAGLLHDAVDDSNLSQQFLRYALGDDIADLVTGVSRLSELSQLARDNQTISDAVEVNRLRTMILSMVDVRVVLIKLADRLHNMRTLEALPVGKQLRIAGETLEVFAPLANRLGIWSWKAELEDLCFKYLKPDEYKELATKLSDCCREEPVMSYIHQLDEALRSQGVQITDLCGRPKNLYSIFKKMTKKGRSFEEIYDVRGLRLVVADEKSCYDALHVVHQLWLHVPGKFKDYVVEPKANGYQSLHTVVWGDDGYPLEVQIRTGEMHRQAEFGLAAHWRYKEGDCKHSSFILQRVEWARWVLTWHSEILDTKLRMAPSITDLRPPCPFPVHNSNCPYIDLSSGPPMNKNDPLFIIKVEDENMIVQELAPGSTVGDIITPRKSDSDSLVAFKSRTSRQGLRVKVNHQFVDNLQQKLRMGDLVEVTKPNSSYLPSTQLPGGKIALEFQREQIRRRYLDGGGGTDERISNPTGKKPSVAGLL</sequence>
<dbReference type="Pfam" id="PF13328">
    <property type="entry name" value="HD_4"/>
    <property type="match status" value="1"/>
</dbReference>
<feature type="compositionally biased region" description="Basic and acidic residues" evidence="6">
    <location>
        <begin position="724"/>
        <end position="735"/>
    </location>
</feature>
<dbReference type="InterPro" id="IPR043519">
    <property type="entry name" value="NT_sf"/>
</dbReference>
<evidence type="ECO:0000259" key="7">
    <source>
        <dbReference type="PROSITE" id="PS51831"/>
    </source>
</evidence>
<keyword evidence="3" id="KW-0346">Stress response</keyword>
<dbReference type="Gene3D" id="3.30.460.10">
    <property type="entry name" value="Beta Polymerase, domain 2"/>
    <property type="match status" value="1"/>
</dbReference>
<organism evidence="8 9">
    <name type="scientific">Sphagnum jensenii</name>
    <dbReference type="NCBI Taxonomy" id="128206"/>
    <lineage>
        <taxon>Eukaryota</taxon>
        <taxon>Viridiplantae</taxon>
        <taxon>Streptophyta</taxon>
        <taxon>Embryophyta</taxon>
        <taxon>Bryophyta</taxon>
        <taxon>Sphagnophytina</taxon>
        <taxon>Sphagnopsida</taxon>
        <taxon>Sphagnales</taxon>
        <taxon>Sphagnaceae</taxon>
        <taxon>Sphagnum</taxon>
    </lineage>
</organism>
<keyword evidence="4" id="KW-0342">GTP-binding</keyword>
<name>A0ABP0X221_9BRYO</name>